<dbReference type="EMBL" id="JNSL01000002">
    <property type="protein sequence ID" value="KGA21722.1"/>
    <property type="molecule type" value="Genomic_DNA"/>
</dbReference>
<dbReference type="Pfam" id="PF00496">
    <property type="entry name" value="SBP_bac_5"/>
    <property type="match status" value="1"/>
</dbReference>
<dbReference type="PANTHER" id="PTHR30290:SF38">
    <property type="entry name" value="D,D-DIPEPTIDE-BINDING PERIPLASMIC PROTEIN DDPA-RELATED"/>
    <property type="match status" value="1"/>
</dbReference>
<evidence type="ECO:0000256" key="1">
    <source>
        <dbReference type="ARBA" id="ARBA00022729"/>
    </source>
</evidence>
<reference evidence="3" key="1">
    <citation type="submission" date="2014-06" db="EMBL/GenBank/DDBJ databases">
        <title>Key roles for freshwater Actinobacteria revealed by deep metagenomic sequencing.</title>
        <authorList>
            <person name="Ghai R."/>
            <person name="Mizuno C.M."/>
            <person name="Picazo A."/>
            <person name="Camacho A."/>
            <person name="Rodriguez-Valera F."/>
        </authorList>
    </citation>
    <scope>NUCLEOTIDE SEQUENCE</scope>
</reference>
<sequence length="579" mass="61736">MRRIGVAVAATIAISTLASTGSQAASNPSAPKYGGEVKVGIFDTFPGFCVGNNPANSALMATRTVYETLFEKTRGNDFVGLLAKSASVSADLKTWTVELRPGIKFHNGEALNAAAMVTNFMNSSGMNFLGVAATKGPAAATAAYGHTLGTAVPFQSNVLKATAVGETTIVYSLDRPQNDFLGTLYASGRGFVRAPAQLIDKTTCSGTPIGTGPFKAVSFTTDEMIVAKNADYWRKDPVTGNKLPYIDKITFTNIKESSSRQAAVQRGTIDAAMFSGASEGQYIQALRKQKQLVEYKSPAEYYPSLWLNQGKPGSPFKSKNARLAVLSCIDRVNWVKTRTKGEGVVSKSLVGPTNIMYTTSGFQKYSVAAAKKYVEAYKAETGATELAFGGPSDTSSVSVANAKFFQTMMAKCGIKYSYVTEEGAVIIGKVFNPSPAAGSHYNAYDSIAILLFEGTDTTFNLPFVLTNGFASTSKNPLAGVFRTSIGSILGLNHHSNTDVDKLFYEGQAAQSKALASAKYKAGTALLQTEAIMGATFYFSYELFAGKSLGGIGKTPIELKKTQRLMTNWGIDWAGVYKTK</sequence>
<gene>
    <name evidence="3" type="ORF">GM51_0800</name>
</gene>
<dbReference type="Gene3D" id="3.10.105.10">
    <property type="entry name" value="Dipeptide-binding Protein, Domain 3"/>
    <property type="match status" value="1"/>
</dbReference>
<dbReference type="GO" id="GO:0015833">
    <property type="term" value="P:peptide transport"/>
    <property type="evidence" value="ECO:0007669"/>
    <property type="project" value="TreeGrafter"/>
</dbReference>
<dbReference type="InterPro" id="IPR039424">
    <property type="entry name" value="SBP_5"/>
</dbReference>
<comment type="caution">
    <text evidence="3">The sequence shown here is derived from an EMBL/GenBank/DDBJ whole genome shotgun (WGS) entry which is preliminary data.</text>
</comment>
<dbReference type="AlphaFoldDB" id="A0A094QE48"/>
<dbReference type="GO" id="GO:1904680">
    <property type="term" value="F:peptide transmembrane transporter activity"/>
    <property type="evidence" value="ECO:0007669"/>
    <property type="project" value="TreeGrafter"/>
</dbReference>
<dbReference type="Gene3D" id="3.40.190.10">
    <property type="entry name" value="Periplasmic binding protein-like II"/>
    <property type="match status" value="1"/>
</dbReference>
<organism evidence="3">
    <name type="scientific">freshwater metagenome</name>
    <dbReference type="NCBI Taxonomy" id="449393"/>
    <lineage>
        <taxon>unclassified sequences</taxon>
        <taxon>metagenomes</taxon>
        <taxon>ecological metagenomes</taxon>
    </lineage>
</organism>
<dbReference type="CDD" id="cd00995">
    <property type="entry name" value="PBP2_NikA_DppA_OppA_like"/>
    <property type="match status" value="1"/>
</dbReference>
<protein>
    <recommendedName>
        <fullName evidence="2">Solute-binding protein family 5 domain-containing protein</fullName>
    </recommendedName>
</protein>
<dbReference type="GO" id="GO:0043190">
    <property type="term" value="C:ATP-binding cassette (ABC) transporter complex"/>
    <property type="evidence" value="ECO:0007669"/>
    <property type="project" value="InterPro"/>
</dbReference>
<dbReference type="InterPro" id="IPR030678">
    <property type="entry name" value="Peptide/Ni-bd"/>
</dbReference>
<dbReference type="SUPFAM" id="SSF53850">
    <property type="entry name" value="Periplasmic binding protein-like II"/>
    <property type="match status" value="1"/>
</dbReference>
<evidence type="ECO:0000259" key="2">
    <source>
        <dbReference type="Pfam" id="PF00496"/>
    </source>
</evidence>
<dbReference type="InterPro" id="IPR000914">
    <property type="entry name" value="SBP_5_dom"/>
</dbReference>
<evidence type="ECO:0000313" key="3">
    <source>
        <dbReference type="EMBL" id="KGA21722.1"/>
    </source>
</evidence>
<accession>A0A094QE48</accession>
<dbReference type="PANTHER" id="PTHR30290">
    <property type="entry name" value="PERIPLASMIC BINDING COMPONENT OF ABC TRANSPORTER"/>
    <property type="match status" value="1"/>
</dbReference>
<proteinExistence type="predicted"/>
<dbReference type="GO" id="GO:0042597">
    <property type="term" value="C:periplasmic space"/>
    <property type="evidence" value="ECO:0007669"/>
    <property type="project" value="UniProtKB-ARBA"/>
</dbReference>
<name>A0A094QE48_9ZZZZ</name>
<dbReference type="PIRSF" id="PIRSF002741">
    <property type="entry name" value="MppA"/>
    <property type="match status" value="1"/>
</dbReference>
<keyword evidence="1" id="KW-0732">Signal</keyword>
<feature type="domain" description="Solute-binding protein family 5" evidence="2">
    <location>
        <begin position="78"/>
        <end position="423"/>
    </location>
</feature>